<evidence type="ECO:0000313" key="7">
    <source>
        <dbReference type="EMBL" id="UPV99144.1"/>
    </source>
</evidence>
<feature type="transmembrane region" description="Helical" evidence="5">
    <location>
        <begin position="35"/>
        <end position="53"/>
    </location>
</feature>
<evidence type="ECO:0000256" key="4">
    <source>
        <dbReference type="ARBA" id="ARBA00022825"/>
    </source>
</evidence>
<evidence type="ECO:0000256" key="2">
    <source>
        <dbReference type="ARBA" id="ARBA00022670"/>
    </source>
</evidence>
<keyword evidence="5" id="KW-1133">Transmembrane helix</keyword>
<protein>
    <submittedName>
        <fullName evidence="7">Signal peptide peptidase SppA</fullName>
    </submittedName>
</protein>
<sequence>MADSSRVVQGLVVLVAVAVTVALGWVLFVEVPEGNLARLLGVVLAVLAGVLGARAAGTLASGWFAEYDVAEVAVEGPITRDGGGSSIPPRPRGTPADDVVEQIERADEDDAARALLLRLNTPGGEVVPSDDIRLAAERFDGPTVAYATDVCASGGYWIASGCDAIYAREGSIVGSIGVIGSRVNAKGMADKLGLEYERLAAGKYKDAGSSLKEMSEDEREYLQGIIDGYYEEFVERVTDGRELSDEQVRDTEARVYLGDDAASIGLVDDLATKRQVEDRLADDLGVETVEVEEFEPERGVMERLRGGSRAVAYAFGAGVASALGGEDRGDVDGFEFELR</sequence>
<feature type="domain" description="Peptidase S49" evidence="6">
    <location>
        <begin position="142"/>
        <end position="286"/>
    </location>
</feature>
<keyword evidence="2" id="KW-0645">Protease</keyword>
<name>A0A8U0IEG9_9EURY</name>
<dbReference type="InterPro" id="IPR002142">
    <property type="entry name" value="Peptidase_S49"/>
</dbReference>
<dbReference type="CDD" id="cd07023">
    <property type="entry name" value="S49_Sppa_N_C"/>
    <property type="match status" value="1"/>
</dbReference>
<evidence type="ECO:0000256" key="1">
    <source>
        <dbReference type="ARBA" id="ARBA00008683"/>
    </source>
</evidence>
<organism evidence="7 8">
    <name type="scientific">Halorussus gelatinilyticus</name>
    <dbReference type="NCBI Taxonomy" id="2937524"/>
    <lineage>
        <taxon>Archaea</taxon>
        <taxon>Methanobacteriati</taxon>
        <taxon>Methanobacteriota</taxon>
        <taxon>Stenosarchaea group</taxon>
        <taxon>Halobacteria</taxon>
        <taxon>Halobacteriales</taxon>
        <taxon>Haladaptataceae</taxon>
        <taxon>Halorussus</taxon>
    </lineage>
</organism>
<evidence type="ECO:0000259" key="6">
    <source>
        <dbReference type="Pfam" id="PF01343"/>
    </source>
</evidence>
<evidence type="ECO:0000256" key="3">
    <source>
        <dbReference type="ARBA" id="ARBA00022801"/>
    </source>
</evidence>
<proteinExistence type="inferred from homology"/>
<dbReference type="Pfam" id="PF01343">
    <property type="entry name" value="Peptidase_S49"/>
    <property type="match status" value="1"/>
</dbReference>
<keyword evidence="5" id="KW-0472">Membrane</keyword>
<accession>A0A8U0IEG9</accession>
<dbReference type="Proteomes" id="UP000830434">
    <property type="component" value="Chromosome"/>
</dbReference>
<keyword evidence="3" id="KW-0378">Hydrolase</keyword>
<keyword evidence="4" id="KW-0720">Serine protease</keyword>
<comment type="similarity">
    <text evidence="1">Belongs to the peptidase S49 family.</text>
</comment>
<evidence type="ECO:0000256" key="5">
    <source>
        <dbReference type="SAM" id="Phobius"/>
    </source>
</evidence>
<keyword evidence="8" id="KW-1185">Reference proteome</keyword>
<dbReference type="AlphaFoldDB" id="A0A8U0IEG9"/>
<dbReference type="InterPro" id="IPR029045">
    <property type="entry name" value="ClpP/crotonase-like_dom_sf"/>
</dbReference>
<dbReference type="InterPro" id="IPR047272">
    <property type="entry name" value="S49_SppA_C"/>
</dbReference>
<reference evidence="7" key="1">
    <citation type="submission" date="2022-04" db="EMBL/GenBank/DDBJ databases">
        <title>Diverse halophilic archaea isolated from saline environments.</title>
        <authorList>
            <person name="Cui H.-L."/>
        </authorList>
    </citation>
    <scope>NUCLEOTIDE SEQUENCE</scope>
    <source>
        <strain evidence="7">XZYJT40</strain>
    </source>
</reference>
<evidence type="ECO:0000313" key="8">
    <source>
        <dbReference type="Proteomes" id="UP000830434"/>
    </source>
</evidence>
<dbReference type="PANTHER" id="PTHR42987">
    <property type="entry name" value="PEPTIDASE S49"/>
    <property type="match status" value="1"/>
</dbReference>
<gene>
    <name evidence="7" type="primary">sppA</name>
    <name evidence="7" type="ORF">M0R88_11465</name>
</gene>
<keyword evidence="5" id="KW-0812">Transmembrane</keyword>
<dbReference type="Gene3D" id="3.90.226.10">
    <property type="entry name" value="2-enoyl-CoA Hydratase, Chain A, domain 1"/>
    <property type="match status" value="1"/>
</dbReference>
<dbReference type="KEGG" id="haxz:M0R88_11465"/>
<dbReference type="PANTHER" id="PTHR42987:SF4">
    <property type="entry name" value="PROTEASE SOHB-RELATED"/>
    <property type="match status" value="1"/>
</dbReference>
<dbReference type="GO" id="GO:0008236">
    <property type="term" value="F:serine-type peptidase activity"/>
    <property type="evidence" value="ECO:0007669"/>
    <property type="project" value="UniProtKB-KW"/>
</dbReference>
<dbReference type="GO" id="GO:0006508">
    <property type="term" value="P:proteolysis"/>
    <property type="evidence" value="ECO:0007669"/>
    <property type="project" value="UniProtKB-KW"/>
</dbReference>
<dbReference type="NCBIfam" id="TIGR00706">
    <property type="entry name" value="SppA_dom"/>
    <property type="match status" value="1"/>
</dbReference>
<feature type="transmembrane region" description="Helical" evidence="5">
    <location>
        <begin position="7"/>
        <end position="29"/>
    </location>
</feature>
<dbReference type="EMBL" id="CP096658">
    <property type="protein sequence ID" value="UPV99144.1"/>
    <property type="molecule type" value="Genomic_DNA"/>
</dbReference>
<dbReference type="SUPFAM" id="SSF52096">
    <property type="entry name" value="ClpP/crotonase"/>
    <property type="match status" value="1"/>
</dbReference>
<dbReference type="InterPro" id="IPR004635">
    <property type="entry name" value="Pept_S49_SppA"/>
</dbReference>